<proteinExistence type="predicted"/>
<dbReference type="Proteomes" id="UP000468327">
    <property type="component" value="Unassembled WGS sequence"/>
</dbReference>
<dbReference type="SUPFAM" id="SSF47413">
    <property type="entry name" value="lambda repressor-like DNA-binding domains"/>
    <property type="match status" value="1"/>
</dbReference>
<dbReference type="PROSITE" id="PS50943">
    <property type="entry name" value="HTH_CROC1"/>
    <property type="match status" value="1"/>
</dbReference>
<protein>
    <submittedName>
        <fullName evidence="2">Helix-turn-helix domain-containing protein</fullName>
    </submittedName>
</protein>
<dbReference type="SMART" id="SM00530">
    <property type="entry name" value="HTH_XRE"/>
    <property type="match status" value="1"/>
</dbReference>
<dbReference type="InterPro" id="IPR001387">
    <property type="entry name" value="Cro/C1-type_HTH"/>
</dbReference>
<reference evidence="2 3" key="1">
    <citation type="submission" date="2019-11" db="EMBL/GenBank/DDBJ databases">
        <title>Whole genome shotgun sequencing (WGS) data from Adlercreutzia equolifaciens ResAG-91, Eggerthella lenta MRI-F36, MRI-F37, MRI-F40, ResAG-49, ResAG-88, ResAG-121, ResAG-145, and Gordonibacter sp. ResAG-5, ResAG-26, ResAG-43, ResAG-50, ResAG-59.</title>
        <authorList>
            <person name="Stoll D.A."/>
            <person name="Danylec N."/>
            <person name="Franz C.M.A.P."/>
            <person name="Huch M."/>
        </authorList>
    </citation>
    <scope>NUCLEOTIDE SEQUENCE [LARGE SCALE GENOMIC DNA]</scope>
    <source>
        <strain evidence="2 3">ResAG-59</strain>
    </source>
</reference>
<evidence type="ECO:0000313" key="3">
    <source>
        <dbReference type="Proteomes" id="UP000468327"/>
    </source>
</evidence>
<accession>A0A6N8IK13</accession>
<dbReference type="GO" id="GO:0003677">
    <property type="term" value="F:DNA binding"/>
    <property type="evidence" value="ECO:0007669"/>
    <property type="project" value="InterPro"/>
</dbReference>
<dbReference type="Pfam" id="PF01381">
    <property type="entry name" value="HTH_3"/>
    <property type="match status" value="1"/>
</dbReference>
<organism evidence="2 3">
    <name type="scientific">Gordonibacter urolithinfaciens</name>
    <dbReference type="NCBI Taxonomy" id="1335613"/>
    <lineage>
        <taxon>Bacteria</taxon>
        <taxon>Bacillati</taxon>
        <taxon>Actinomycetota</taxon>
        <taxon>Coriobacteriia</taxon>
        <taxon>Eggerthellales</taxon>
        <taxon>Eggerthellaceae</taxon>
        <taxon>Gordonibacter</taxon>
    </lineage>
</organism>
<gene>
    <name evidence="2" type="ORF">GO738_12925</name>
</gene>
<dbReference type="AlphaFoldDB" id="A0A6N8IK13"/>
<dbReference type="Gene3D" id="1.10.260.40">
    <property type="entry name" value="lambda repressor-like DNA-binding domains"/>
    <property type="match status" value="1"/>
</dbReference>
<keyword evidence="3" id="KW-1185">Reference proteome</keyword>
<sequence length="253" mass="28906">MAKTIKDLRQEKGYRSAREFADALGIATSSMSRYDKDPEAIPLKHAWAMADLLDCSIDEVVGRERVTSGASELQDFYDGLLPETRALVDEFIEFAAMKDRAARQRVQAVEDGKYDRLCQFHERAFHQALYDKAGFGEVVEFDTPADERMAFMLFLRDQAAAKRKPGIDLHIEGLEEEMRDGYIDADGTERHWTEEELQSMLADERAQMDEEYGRKDEEVIAKVMEAYDRLHGSQLLGDGHRVTVEYAATRLPK</sequence>
<evidence type="ECO:0000259" key="1">
    <source>
        <dbReference type="PROSITE" id="PS50943"/>
    </source>
</evidence>
<dbReference type="EMBL" id="WPOC01000026">
    <property type="protein sequence ID" value="MVN16229.1"/>
    <property type="molecule type" value="Genomic_DNA"/>
</dbReference>
<dbReference type="CDD" id="cd00093">
    <property type="entry name" value="HTH_XRE"/>
    <property type="match status" value="1"/>
</dbReference>
<name>A0A6N8IK13_9ACTN</name>
<comment type="caution">
    <text evidence="2">The sequence shown here is derived from an EMBL/GenBank/DDBJ whole genome shotgun (WGS) entry which is preliminary data.</text>
</comment>
<evidence type="ECO:0000313" key="2">
    <source>
        <dbReference type="EMBL" id="MVN16229.1"/>
    </source>
</evidence>
<feature type="domain" description="HTH cro/C1-type" evidence="1">
    <location>
        <begin position="5"/>
        <end position="60"/>
    </location>
</feature>
<dbReference type="InterPro" id="IPR010982">
    <property type="entry name" value="Lambda_DNA-bd_dom_sf"/>
</dbReference>
<dbReference type="RefSeq" id="WP_157005292.1">
    <property type="nucleotide sequence ID" value="NZ_WPOC01000026.1"/>
</dbReference>